<dbReference type="CDD" id="cd12797">
    <property type="entry name" value="M23_peptidase"/>
    <property type="match status" value="1"/>
</dbReference>
<gene>
    <name evidence="3" type="ORF">KJ970_13000</name>
</gene>
<evidence type="ECO:0000256" key="1">
    <source>
        <dbReference type="SAM" id="Phobius"/>
    </source>
</evidence>
<dbReference type="Pfam" id="PF01551">
    <property type="entry name" value="Peptidase_M23"/>
    <property type="match status" value="1"/>
</dbReference>
<protein>
    <submittedName>
        <fullName evidence="3">M23 family metallopeptidase</fullName>
    </submittedName>
</protein>
<sequence length="308" mass="34147">MARKSLDIIVVPSDGNAIRRFRLPVFSAYILSITATGFLGLIMCAVGIYWNAHQVHKKYTLVAQENTVLNSDLEIFQKSLTDLECRLDTTIEMENKARLLAGLNPLDDETRQLGIGGPDLAYRHKGVDKELGNQLAGVSQRLAALDRHLSFQEQSYDLILSELRIRTEELDHIPTINPVVGEFYLSSGFGRRPDPFTGRMSMHEGFDFCAAHGTPFQAAARGRVIFAGRSGDFGKVIKIDHGNGIVTIFGHADKILVKLNDEVERGQIIGHIGATGRTTGPHLHYEIQKNGCPVNPAKYLLDEERIVD</sequence>
<keyword evidence="1" id="KW-1133">Transmembrane helix</keyword>
<keyword evidence="1" id="KW-0812">Transmembrane</keyword>
<dbReference type="Gene3D" id="2.70.70.10">
    <property type="entry name" value="Glucose Permease (Domain IIA)"/>
    <property type="match status" value="1"/>
</dbReference>
<dbReference type="Proteomes" id="UP000777784">
    <property type="component" value="Unassembled WGS sequence"/>
</dbReference>
<dbReference type="SUPFAM" id="SSF51261">
    <property type="entry name" value="Duplicated hybrid motif"/>
    <property type="match status" value="1"/>
</dbReference>
<comment type="caution">
    <text evidence="3">The sequence shown here is derived from an EMBL/GenBank/DDBJ whole genome shotgun (WGS) entry which is preliminary data.</text>
</comment>
<dbReference type="InterPro" id="IPR011055">
    <property type="entry name" value="Dup_hybrid_motif"/>
</dbReference>
<evidence type="ECO:0000313" key="3">
    <source>
        <dbReference type="EMBL" id="MBU2691832.1"/>
    </source>
</evidence>
<dbReference type="PANTHER" id="PTHR21666:SF270">
    <property type="entry name" value="MUREIN HYDROLASE ACTIVATOR ENVC"/>
    <property type="match status" value="1"/>
</dbReference>
<dbReference type="AlphaFoldDB" id="A0A948RYC2"/>
<accession>A0A948RYC2</accession>
<feature type="transmembrane region" description="Helical" evidence="1">
    <location>
        <begin position="28"/>
        <end position="50"/>
    </location>
</feature>
<proteinExistence type="predicted"/>
<organism evidence="3 4">
    <name type="scientific">Eiseniibacteriota bacterium</name>
    <dbReference type="NCBI Taxonomy" id="2212470"/>
    <lineage>
        <taxon>Bacteria</taxon>
        <taxon>Candidatus Eiseniibacteriota</taxon>
    </lineage>
</organism>
<reference evidence="3" key="1">
    <citation type="submission" date="2021-05" db="EMBL/GenBank/DDBJ databases">
        <title>Energy efficiency and biological interactions define the core microbiome of deep oligotrophic groundwater.</title>
        <authorList>
            <person name="Mehrshad M."/>
            <person name="Lopez-Fernandez M."/>
            <person name="Bell E."/>
            <person name="Bernier-Latmani R."/>
            <person name="Bertilsson S."/>
            <person name="Dopson M."/>
        </authorList>
    </citation>
    <scope>NUCLEOTIDE SEQUENCE</scope>
    <source>
        <strain evidence="3">Modern_marine.mb.64</strain>
    </source>
</reference>
<feature type="domain" description="M23ase beta-sheet core" evidence="2">
    <location>
        <begin position="202"/>
        <end position="296"/>
    </location>
</feature>
<keyword evidence="1" id="KW-0472">Membrane</keyword>
<dbReference type="EMBL" id="JAHJDP010000077">
    <property type="protein sequence ID" value="MBU2691832.1"/>
    <property type="molecule type" value="Genomic_DNA"/>
</dbReference>
<name>A0A948RYC2_UNCEI</name>
<evidence type="ECO:0000259" key="2">
    <source>
        <dbReference type="Pfam" id="PF01551"/>
    </source>
</evidence>
<dbReference type="FunFam" id="2.70.70.10:FF:000006">
    <property type="entry name" value="M23 family peptidase"/>
    <property type="match status" value="1"/>
</dbReference>
<dbReference type="InterPro" id="IPR050570">
    <property type="entry name" value="Cell_wall_metabolism_enzyme"/>
</dbReference>
<dbReference type="GO" id="GO:0004222">
    <property type="term" value="F:metalloendopeptidase activity"/>
    <property type="evidence" value="ECO:0007669"/>
    <property type="project" value="TreeGrafter"/>
</dbReference>
<dbReference type="PANTHER" id="PTHR21666">
    <property type="entry name" value="PEPTIDASE-RELATED"/>
    <property type="match status" value="1"/>
</dbReference>
<dbReference type="InterPro" id="IPR016047">
    <property type="entry name" value="M23ase_b-sheet_dom"/>
</dbReference>
<evidence type="ECO:0000313" key="4">
    <source>
        <dbReference type="Proteomes" id="UP000777784"/>
    </source>
</evidence>